<dbReference type="InterPro" id="IPR020904">
    <property type="entry name" value="Sc_DH/Rdtase_CS"/>
</dbReference>
<evidence type="ECO:0000256" key="1">
    <source>
        <dbReference type="SAM" id="MobiDB-lite"/>
    </source>
</evidence>
<organism evidence="2 3">
    <name type="scientific">Flemingia macrophylla</name>
    <dbReference type="NCBI Taxonomy" id="520843"/>
    <lineage>
        <taxon>Eukaryota</taxon>
        <taxon>Viridiplantae</taxon>
        <taxon>Streptophyta</taxon>
        <taxon>Embryophyta</taxon>
        <taxon>Tracheophyta</taxon>
        <taxon>Spermatophyta</taxon>
        <taxon>Magnoliopsida</taxon>
        <taxon>eudicotyledons</taxon>
        <taxon>Gunneridae</taxon>
        <taxon>Pentapetalae</taxon>
        <taxon>rosids</taxon>
        <taxon>fabids</taxon>
        <taxon>Fabales</taxon>
        <taxon>Fabaceae</taxon>
        <taxon>Papilionoideae</taxon>
        <taxon>50 kb inversion clade</taxon>
        <taxon>NPAAA clade</taxon>
        <taxon>indigoferoid/millettioid clade</taxon>
        <taxon>Phaseoleae</taxon>
        <taxon>Flemingia</taxon>
    </lineage>
</organism>
<dbReference type="Proteomes" id="UP001603857">
    <property type="component" value="Unassembled WGS sequence"/>
</dbReference>
<proteinExistence type="predicted"/>
<comment type="caution">
    <text evidence="2">The sequence shown here is derived from an EMBL/GenBank/DDBJ whole genome shotgun (WGS) entry which is preliminary data.</text>
</comment>
<accession>A0ABD1MY84</accession>
<dbReference type="AlphaFoldDB" id="A0ABD1MY84"/>
<name>A0ABD1MY84_9FABA</name>
<dbReference type="EMBL" id="JBGMDY010000003">
    <property type="protein sequence ID" value="KAL2340487.1"/>
    <property type="molecule type" value="Genomic_DNA"/>
</dbReference>
<keyword evidence="3" id="KW-1185">Reference proteome</keyword>
<feature type="region of interest" description="Disordered" evidence="1">
    <location>
        <begin position="145"/>
        <end position="220"/>
    </location>
</feature>
<dbReference type="PRINTS" id="PR01217">
    <property type="entry name" value="PRICHEXTENSN"/>
</dbReference>
<feature type="compositionally biased region" description="Pro residues" evidence="1">
    <location>
        <begin position="150"/>
        <end position="183"/>
    </location>
</feature>
<evidence type="ECO:0000313" key="2">
    <source>
        <dbReference type="EMBL" id="KAL2340487.1"/>
    </source>
</evidence>
<dbReference type="PROSITE" id="PS00061">
    <property type="entry name" value="ADH_SHORT"/>
    <property type="match status" value="1"/>
</dbReference>
<gene>
    <name evidence="2" type="ORF">Fmac_008427</name>
</gene>
<evidence type="ECO:0000313" key="3">
    <source>
        <dbReference type="Proteomes" id="UP001603857"/>
    </source>
</evidence>
<reference evidence="2 3" key="1">
    <citation type="submission" date="2024-08" db="EMBL/GenBank/DDBJ databases">
        <title>Insights into the chromosomal genome structure of Flemingia macrophylla.</title>
        <authorList>
            <person name="Ding Y."/>
            <person name="Zhao Y."/>
            <person name="Bi W."/>
            <person name="Wu M."/>
            <person name="Zhao G."/>
            <person name="Gong Y."/>
            <person name="Li W."/>
            <person name="Zhang P."/>
        </authorList>
    </citation>
    <scope>NUCLEOTIDE SEQUENCE [LARGE SCALE GENOMIC DNA]</scope>
    <source>
        <strain evidence="2">DYQJB</strain>
        <tissue evidence="2">Leaf</tissue>
    </source>
</reference>
<protein>
    <submittedName>
        <fullName evidence="2">Uncharacterized protein</fullName>
    </submittedName>
</protein>
<sequence length="307" mass="33622">MYLQKALRSLYQVKGSLWTFLRPMGLSRAHMPLPNLPLVCAPSNYRPPLLPSTRSAAHYYCSSWDADRPLQKSPLLQVPTGRLLGTLSHRTGFKSLLLKSGLPTDLKKHTLSPSLRTPPLIFSSTLEHPLLIFSSSLTNPSPLSFFISSPPSPQTHPPRPPHRLPPPHPAPPSRLPPTHPTPLRPLTTPPHLATSPVTPSLPPQRPLLPSSHPRDPFSLPLPNPPATIPFSCSPSPSTFQQPPSRRSDVRRPWNTLSVAIHSGGARLGACEPILIIPISLSWVGIYGYVAYSTTKFGLRGLAKAFRV</sequence>